<organism evidence="4 5">
    <name type="scientific">Rubritalea tangerina</name>
    <dbReference type="NCBI Taxonomy" id="430798"/>
    <lineage>
        <taxon>Bacteria</taxon>
        <taxon>Pseudomonadati</taxon>
        <taxon>Verrucomicrobiota</taxon>
        <taxon>Verrucomicrobiia</taxon>
        <taxon>Verrucomicrobiales</taxon>
        <taxon>Rubritaleaceae</taxon>
        <taxon>Rubritalea</taxon>
    </lineage>
</organism>
<dbReference type="InterPro" id="IPR002372">
    <property type="entry name" value="PQQ_rpt_dom"/>
</dbReference>
<dbReference type="InterPro" id="IPR015943">
    <property type="entry name" value="WD40/YVTN_repeat-like_dom_sf"/>
</dbReference>
<feature type="chain" id="PRO_5046951851" evidence="2">
    <location>
        <begin position="21"/>
        <end position="457"/>
    </location>
</feature>
<dbReference type="SMART" id="SM00564">
    <property type="entry name" value="PQQ"/>
    <property type="match status" value="2"/>
</dbReference>
<comment type="caution">
    <text evidence="4">The sequence shown here is derived from an EMBL/GenBank/DDBJ whole genome shotgun (WGS) entry which is preliminary data.</text>
</comment>
<dbReference type="InterPro" id="IPR011047">
    <property type="entry name" value="Quinoprotein_ADH-like_sf"/>
</dbReference>
<gene>
    <name evidence="4" type="ORF">ACFSW8_13245</name>
</gene>
<proteinExistence type="predicted"/>
<dbReference type="EMBL" id="JBHUJB010000054">
    <property type="protein sequence ID" value="MFD2159867.1"/>
    <property type="molecule type" value="Genomic_DNA"/>
</dbReference>
<keyword evidence="2" id="KW-0732">Signal</keyword>
<evidence type="ECO:0000313" key="5">
    <source>
        <dbReference type="Proteomes" id="UP001597389"/>
    </source>
</evidence>
<keyword evidence="1" id="KW-0175">Coiled coil</keyword>
<sequence length="457" mass="50288">MKLSNAFFATITACSILAHADDWPTYRRDNARSGDTKESLNIPLTQAWTIQNQAPQQAWTGPAKWDAYAGNDGLQSMRNFDPCYFVTTSKGKAYFASSADNGVHCIDPNNGKNHWSFFADAAVRFPPTLHNGLAIFGSDDGFVYALHAASGSLKWKFLAAPKDQKIPSNGKLISLHPVRTAVLVHQNQAFFGASLVPWEKSYLHSIDAESGKPNAKGFKKEFHDLTFQGAMLTNGERLYVPQGRTVPLVFSASDGKRLGQVSQAGGTFAILDAEGNFFAGPQNQRERNEQMRAFTPDNSRVATFNNTNRLVVSGSTAFLHSGNALKAFDMKKNNELMAQIQPLDSELNSLNKEIKKKPNDAALKERKKAIQTELDKLRKQIETCWLWEQNGPVPLDLITTPETIVAGYPSKVAILSRSDGSEIWQAPIKGKVHGLTISNGILYVSTDRGAIHAFKSN</sequence>
<evidence type="ECO:0000256" key="1">
    <source>
        <dbReference type="SAM" id="Coils"/>
    </source>
</evidence>
<accession>A0ABW4ZDZ5</accession>
<dbReference type="Gene3D" id="2.130.10.10">
    <property type="entry name" value="YVTN repeat-like/Quinoprotein amine dehydrogenase"/>
    <property type="match status" value="1"/>
</dbReference>
<evidence type="ECO:0000259" key="3">
    <source>
        <dbReference type="Pfam" id="PF13360"/>
    </source>
</evidence>
<dbReference type="PANTHER" id="PTHR34512:SF30">
    <property type="entry name" value="OUTER MEMBRANE PROTEIN ASSEMBLY FACTOR BAMB"/>
    <property type="match status" value="1"/>
</dbReference>
<evidence type="ECO:0000313" key="4">
    <source>
        <dbReference type="EMBL" id="MFD2159867.1"/>
    </source>
</evidence>
<dbReference type="Pfam" id="PF13360">
    <property type="entry name" value="PQQ_2"/>
    <property type="match status" value="1"/>
</dbReference>
<feature type="signal peptide" evidence="2">
    <location>
        <begin position="1"/>
        <end position="20"/>
    </location>
</feature>
<dbReference type="Proteomes" id="UP001597389">
    <property type="component" value="Unassembled WGS sequence"/>
</dbReference>
<dbReference type="PANTHER" id="PTHR34512">
    <property type="entry name" value="CELL SURFACE PROTEIN"/>
    <property type="match status" value="1"/>
</dbReference>
<dbReference type="SUPFAM" id="SSF50998">
    <property type="entry name" value="Quinoprotein alcohol dehydrogenase-like"/>
    <property type="match status" value="1"/>
</dbReference>
<keyword evidence="5" id="KW-1185">Reference proteome</keyword>
<dbReference type="InterPro" id="IPR018391">
    <property type="entry name" value="PQQ_b-propeller_rpt"/>
</dbReference>
<dbReference type="Gene3D" id="2.40.128.630">
    <property type="match status" value="1"/>
</dbReference>
<evidence type="ECO:0000256" key="2">
    <source>
        <dbReference type="SAM" id="SignalP"/>
    </source>
</evidence>
<feature type="domain" description="Pyrrolo-quinoline quinone repeat" evidence="3">
    <location>
        <begin position="89"/>
        <end position="187"/>
    </location>
</feature>
<dbReference type="RefSeq" id="WP_377090998.1">
    <property type="nucleotide sequence ID" value="NZ_JBHSJL010000014.1"/>
</dbReference>
<name>A0ABW4ZDZ5_9BACT</name>
<reference evidence="5" key="1">
    <citation type="journal article" date="2019" name="Int. J. Syst. Evol. Microbiol.">
        <title>The Global Catalogue of Microorganisms (GCM) 10K type strain sequencing project: providing services to taxonomists for standard genome sequencing and annotation.</title>
        <authorList>
            <consortium name="The Broad Institute Genomics Platform"/>
            <consortium name="The Broad Institute Genome Sequencing Center for Infectious Disease"/>
            <person name="Wu L."/>
            <person name="Ma J."/>
        </authorList>
    </citation>
    <scope>NUCLEOTIDE SEQUENCE [LARGE SCALE GENOMIC DNA]</scope>
    <source>
        <strain evidence="5">CCUG 57942</strain>
    </source>
</reference>
<protein>
    <submittedName>
        <fullName evidence="4">PQQ-binding-like beta-propeller repeat protein</fullName>
    </submittedName>
</protein>
<feature type="coiled-coil region" evidence="1">
    <location>
        <begin position="333"/>
        <end position="380"/>
    </location>
</feature>